<dbReference type="InterPro" id="IPR013149">
    <property type="entry name" value="ADH-like_C"/>
</dbReference>
<dbReference type="Proteomes" id="UP000256269">
    <property type="component" value="Unassembled WGS sequence"/>
</dbReference>
<dbReference type="PROSITE" id="PS01162">
    <property type="entry name" value="QOR_ZETA_CRYSTAL"/>
    <property type="match status" value="1"/>
</dbReference>
<evidence type="ECO:0000313" key="4">
    <source>
        <dbReference type="EMBL" id="REH41173.1"/>
    </source>
</evidence>
<dbReference type="AlphaFoldDB" id="A0A3E0HAV9"/>
<gene>
    <name evidence="4" type="ORF">BCF44_112255</name>
</gene>
<dbReference type="Pfam" id="PF08240">
    <property type="entry name" value="ADH_N"/>
    <property type="match status" value="1"/>
</dbReference>
<dbReference type="Gene3D" id="3.40.50.720">
    <property type="entry name" value="NAD(P)-binding Rossmann-like Domain"/>
    <property type="match status" value="1"/>
</dbReference>
<keyword evidence="2" id="KW-0560">Oxidoreductase</keyword>
<reference evidence="4 5" key="1">
    <citation type="submission" date="2018-08" db="EMBL/GenBank/DDBJ databases">
        <title>Genomic Encyclopedia of Archaeal and Bacterial Type Strains, Phase II (KMG-II): from individual species to whole genera.</title>
        <authorList>
            <person name="Goeker M."/>
        </authorList>
    </citation>
    <scope>NUCLEOTIDE SEQUENCE [LARGE SCALE GENOMIC DNA]</scope>
    <source>
        <strain evidence="4 5">DSM 45791</strain>
    </source>
</reference>
<dbReference type="Gene3D" id="3.90.180.10">
    <property type="entry name" value="Medium-chain alcohol dehydrogenases, catalytic domain"/>
    <property type="match status" value="1"/>
</dbReference>
<organism evidence="4 5">
    <name type="scientific">Kutzneria buriramensis</name>
    <dbReference type="NCBI Taxonomy" id="1045776"/>
    <lineage>
        <taxon>Bacteria</taxon>
        <taxon>Bacillati</taxon>
        <taxon>Actinomycetota</taxon>
        <taxon>Actinomycetes</taxon>
        <taxon>Pseudonocardiales</taxon>
        <taxon>Pseudonocardiaceae</taxon>
        <taxon>Kutzneria</taxon>
    </lineage>
</organism>
<evidence type="ECO:0000259" key="3">
    <source>
        <dbReference type="SMART" id="SM00829"/>
    </source>
</evidence>
<dbReference type="InterPro" id="IPR002364">
    <property type="entry name" value="Quin_OxRdtase/zeta-crystal_CS"/>
</dbReference>
<evidence type="ECO:0000313" key="5">
    <source>
        <dbReference type="Proteomes" id="UP000256269"/>
    </source>
</evidence>
<protein>
    <submittedName>
        <fullName evidence="4">NADPH:quinone reductase-like Zn-dependent oxidoreductase</fullName>
    </submittedName>
</protein>
<dbReference type="SUPFAM" id="SSF51735">
    <property type="entry name" value="NAD(P)-binding Rossmann-fold domains"/>
    <property type="match status" value="1"/>
</dbReference>
<sequence>MFVRLVRFHAHGGPEVLQVEEAPTPEPGAGQVLLRAEAIGVNFADTKIRAGADGIFARPLPGSPTGDVVGSVVAMGPDVSGFAVGDRVAALVAEGAYADFVAVDAAWAVPVPAGLDAASATALPMLAPVALRVLRMGRLAAGETVLVQSAAGGIGHLAVQLAKLLGAKAVGVVGSATKADFVRSLGADDVVTTEGEWPTGVDVVVDAVGGQTLLRGLDSLAPFGRAVMYGAASGEIPTVPGRSLFGLKSLAGFGVMPWRQARPEQARAEVAELTQLIVEGKLRVAKHAEFPLPEAAKAHQVLEDRTNLGRVLLVP</sequence>
<dbReference type="InterPro" id="IPR020843">
    <property type="entry name" value="ER"/>
</dbReference>
<comment type="caution">
    <text evidence="4">The sequence shown here is derived from an EMBL/GenBank/DDBJ whole genome shotgun (WGS) entry which is preliminary data.</text>
</comment>
<evidence type="ECO:0000256" key="2">
    <source>
        <dbReference type="ARBA" id="ARBA00023002"/>
    </source>
</evidence>
<dbReference type="InterPro" id="IPR036291">
    <property type="entry name" value="NAD(P)-bd_dom_sf"/>
</dbReference>
<dbReference type="InterPro" id="IPR011032">
    <property type="entry name" value="GroES-like_sf"/>
</dbReference>
<dbReference type="SMART" id="SM00829">
    <property type="entry name" value="PKS_ER"/>
    <property type="match status" value="1"/>
</dbReference>
<dbReference type="InterPro" id="IPR013154">
    <property type="entry name" value="ADH-like_N"/>
</dbReference>
<name>A0A3E0HAV9_9PSEU</name>
<dbReference type="GO" id="GO:0008270">
    <property type="term" value="F:zinc ion binding"/>
    <property type="evidence" value="ECO:0007669"/>
    <property type="project" value="InterPro"/>
</dbReference>
<accession>A0A3E0HAV9</accession>
<dbReference type="PANTHER" id="PTHR48106:SF13">
    <property type="entry name" value="QUINONE OXIDOREDUCTASE-RELATED"/>
    <property type="match status" value="1"/>
</dbReference>
<dbReference type="GO" id="GO:0070402">
    <property type="term" value="F:NADPH binding"/>
    <property type="evidence" value="ECO:0007669"/>
    <property type="project" value="TreeGrafter"/>
</dbReference>
<dbReference type="GO" id="GO:0003960">
    <property type="term" value="F:quinone reductase (NADPH) activity"/>
    <property type="evidence" value="ECO:0007669"/>
    <property type="project" value="TreeGrafter"/>
</dbReference>
<proteinExistence type="predicted"/>
<dbReference type="GO" id="GO:0005829">
    <property type="term" value="C:cytosol"/>
    <property type="evidence" value="ECO:0007669"/>
    <property type="project" value="TreeGrafter"/>
</dbReference>
<dbReference type="EMBL" id="QUNO01000012">
    <property type="protein sequence ID" value="REH41173.1"/>
    <property type="molecule type" value="Genomic_DNA"/>
</dbReference>
<dbReference type="Pfam" id="PF00107">
    <property type="entry name" value="ADH_zinc_N"/>
    <property type="match status" value="1"/>
</dbReference>
<evidence type="ECO:0000256" key="1">
    <source>
        <dbReference type="ARBA" id="ARBA00022857"/>
    </source>
</evidence>
<dbReference type="SUPFAM" id="SSF50129">
    <property type="entry name" value="GroES-like"/>
    <property type="match status" value="1"/>
</dbReference>
<dbReference type="GO" id="GO:0035925">
    <property type="term" value="F:mRNA 3'-UTR AU-rich region binding"/>
    <property type="evidence" value="ECO:0007669"/>
    <property type="project" value="TreeGrafter"/>
</dbReference>
<keyword evidence="1" id="KW-0521">NADP</keyword>
<feature type="domain" description="Enoyl reductase (ER)" evidence="3">
    <location>
        <begin position="12"/>
        <end position="313"/>
    </location>
</feature>
<keyword evidence="5" id="KW-1185">Reference proteome</keyword>
<dbReference type="PANTHER" id="PTHR48106">
    <property type="entry name" value="QUINONE OXIDOREDUCTASE PIG3-RELATED"/>
    <property type="match status" value="1"/>
</dbReference>